<comment type="caution">
    <text evidence="2">The sequence shown here is derived from an EMBL/GenBank/DDBJ whole genome shotgun (WGS) entry which is preliminary data.</text>
</comment>
<keyword evidence="3" id="KW-1185">Reference proteome</keyword>
<reference evidence="2" key="1">
    <citation type="submission" date="2023-03" db="EMBL/GenBank/DDBJ databases">
        <title>Complete genome of Cladonia borealis.</title>
        <authorList>
            <person name="Park H."/>
        </authorList>
    </citation>
    <scope>NUCLEOTIDE SEQUENCE</scope>
    <source>
        <strain evidence="2">ANT050790</strain>
    </source>
</reference>
<keyword evidence="1" id="KW-0732">Signal</keyword>
<accession>A0AA39R477</accession>
<dbReference type="Proteomes" id="UP001166286">
    <property type="component" value="Unassembled WGS sequence"/>
</dbReference>
<feature type="signal peptide" evidence="1">
    <location>
        <begin position="1"/>
        <end position="21"/>
    </location>
</feature>
<proteinExistence type="predicted"/>
<dbReference type="AlphaFoldDB" id="A0AA39R477"/>
<gene>
    <name evidence="2" type="ORF">JMJ35_003180</name>
</gene>
<organism evidence="2 3">
    <name type="scientific">Cladonia borealis</name>
    <dbReference type="NCBI Taxonomy" id="184061"/>
    <lineage>
        <taxon>Eukaryota</taxon>
        <taxon>Fungi</taxon>
        <taxon>Dikarya</taxon>
        <taxon>Ascomycota</taxon>
        <taxon>Pezizomycotina</taxon>
        <taxon>Lecanoromycetes</taxon>
        <taxon>OSLEUM clade</taxon>
        <taxon>Lecanoromycetidae</taxon>
        <taxon>Lecanorales</taxon>
        <taxon>Lecanorineae</taxon>
        <taxon>Cladoniaceae</taxon>
        <taxon>Cladonia</taxon>
    </lineage>
</organism>
<dbReference type="EMBL" id="JAFEKC020000005">
    <property type="protein sequence ID" value="KAK0514563.1"/>
    <property type="molecule type" value="Genomic_DNA"/>
</dbReference>
<protein>
    <submittedName>
        <fullName evidence="2">Uncharacterized protein</fullName>
    </submittedName>
</protein>
<evidence type="ECO:0000313" key="2">
    <source>
        <dbReference type="EMBL" id="KAK0514563.1"/>
    </source>
</evidence>
<evidence type="ECO:0000256" key="1">
    <source>
        <dbReference type="SAM" id="SignalP"/>
    </source>
</evidence>
<evidence type="ECO:0000313" key="3">
    <source>
        <dbReference type="Proteomes" id="UP001166286"/>
    </source>
</evidence>
<feature type="chain" id="PRO_5041419891" evidence="1">
    <location>
        <begin position="22"/>
        <end position="298"/>
    </location>
</feature>
<name>A0AA39R477_9LECA</name>
<sequence length="298" mass="31918">MANPITLSAFVLTTLLSSALSIGIPIIVSPGLNVSSNPNVTANLPSCTNLTYAYAPNIPCYTKLQESAYLENFNLTKAELCAPDQLWSTCLLQAVYLAPGVNCTMVTNITSTCIPFDCATLTSTTCPQPQSSNFTNITVDEAQQWYGGWNIYSLHTFIASWALALNATSSEPAILSVINPSVATRAVTVLEALIAKYGVNPNADSALIELVNVTTVSPQAVYGGRNLEAKGQVQRHEPSGTEWRLILAAKLQYVADQVMGNFTDFLAAVEEGAFNTRGLANATVLAERMAQNETREGL</sequence>